<evidence type="ECO:0000313" key="2">
    <source>
        <dbReference type="Proteomes" id="UP000633509"/>
    </source>
</evidence>
<dbReference type="Proteomes" id="UP000633509">
    <property type="component" value="Unassembled WGS sequence"/>
</dbReference>
<organism evidence="1 2">
    <name type="scientific">Nonomuraea angiospora</name>
    <dbReference type="NCBI Taxonomy" id="46172"/>
    <lineage>
        <taxon>Bacteria</taxon>
        <taxon>Bacillati</taxon>
        <taxon>Actinomycetota</taxon>
        <taxon>Actinomycetes</taxon>
        <taxon>Streptosporangiales</taxon>
        <taxon>Streptosporangiaceae</taxon>
        <taxon>Nonomuraea</taxon>
    </lineage>
</organism>
<keyword evidence="2" id="KW-1185">Reference proteome</keyword>
<comment type="caution">
    <text evidence="1">The sequence shown here is derived from an EMBL/GenBank/DDBJ whole genome shotgun (WGS) entry which is preliminary data.</text>
</comment>
<proteinExistence type="predicted"/>
<evidence type="ECO:0000313" key="1">
    <source>
        <dbReference type="EMBL" id="MBE1592372.1"/>
    </source>
</evidence>
<gene>
    <name evidence="1" type="ORF">H4W80_010630</name>
</gene>
<sequence length="29" mass="3108">MVKAARPVVLRVFTHVIVSGADEKGVNTL</sequence>
<reference evidence="1 2" key="1">
    <citation type="submission" date="2020-10" db="EMBL/GenBank/DDBJ databases">
        <title>Sequencing the genomes of 1000 actinobacteria strains.</title>
        <authorList>
            <person name="Klenk H.-P."/>
        </authorList>
    </citation>
    <scope>NUCLEOTIDE SEQUENCE [LARGE SCALE GENOMIC DNA]</scope>
    <source>
        <strain evidence="1 2">DSM 43173</strain>
    </source>
</reference>
<accession>A0ABR9MHK5</accession>
<protein>
    <submittedName>
        <fullName evidence="1">Uncharacterized protein</fullName>
    </submittedName>
</protein>
<name>A0ABR9MHK5_9ACTN</name>
<dbReference type="EMBL" id="JADBEK010000001">
    <property type="protein sequence ID" value="MBE1592372.1"/>
    <property type="molecule type" value="Genomic_DNA"/>
</dbReference>